<dbReference type="Pfam" id="PF01578">
    <property type="entry name" value="Cytochrom_C_asm"/>
    <property type="match status" value="1"/>
</dbReference>
<feature type="transmembrane region" description="Helical" evidence="1">
    <location>
        <begin position="182"/>
        <end position="208"/>
    </location>
</feature>
<reference evidence="3" key="1">
    <citation type="submission" date="2020-10" db="EMBL/GenBank/DDBJ databases">
        <authorList>
            <person name="Gilroy R."/>
        </authorList>
    </citation>
    <scope>NUCLEOTIDE SEQUENCE</scope>
    <source>
        <strain evidence="3">7463</strain>
    </source>
</reference>
<evidence type="ECO:0000256" key="1">
    <source>
        <dbReference type="SAM" id="Phobius"/>
    </source>
</evidence>
<comment type="caution">
    <text evidence="3">The sequence shown here is derived from an EMBL/GenBank/DDBJ whole genome shotgun (WGS) entry which is preliminary data.</text>
</comment>
<dbReference type="GO" id="GO:0017004">
    <property type="term" value="P:cytochrome complex assembly"/>
    <property type="evidence" value="ECO:0007669"/>
    <property type="project" value="InterPro"/>
</dbReference>
<sequence length="272" mass="30258">MDLNIILYGVASIFYLIVGGKIVSTFKKRGDTAPTWSLPVIALAIVSHFWILQSSIFCAPQTILVTFGNSVSAMCFFSTLILFFGALYSRVHALYGIVLLIAGIGIWSPLVFPSDAQPIVGSTMGFKLHIAFGFIAYSFMLMSVVQAVLMSILNTRLKNHEALHEPEGIVATMPNLMMMERILFRVILACFVVLTLTILTGMVSTVHYVDALLSFDHKTVLTILSWVVFGVLLLGHRFLGWRSRKALMIFWVAVVLQVVAFLAYRFVLDVLK</sequence>
<feature type="transmembrane region" description="Helical" evidence="1">
    <location>
        <begin position="36"/>
        <end position="57"/>
    </location>
</feature>
<feature type="domain" description="Cytochrome c assembly protein" evidence="2">
    <location>
        <begin position="72"/>
        <end position="268"/>
    </location>
</feature>
<organism evidence="3 4">
    <name type="scientific">Candidatus Aphodousia faecigallinarum</name>
    <dbReference type="NCBI Taxonomy" id="2840677"/>
    <lineage>
        <taxon>Bacteria</taxon>
        <taxon>Pseudomonadati</taxon>
        <taxon>Pseudomonadota</taxon>
        <taxon>Betaproteobacteria</taxon>
        <taxon>Burkholderiales</taxon>
        <taxon>Sutterellaceae</taxon>
        <taxon>Sutterellaceae incertae sedis</taxon>
        <taxon>Candidatus Aphodousia</taxon>
    </lineage>
</organism>
<feature type="transmembrane region" description="Helical" evidence="1">
    <location>
        <begin position="6"/>
        <end position="24"/>
    </location>
</feature>
<keyword evidence="1" id="KW-1133">Transmembrane helix</keyword>
<feature type="transmembrane region" description="Helical" evidence="1">
    <location>
        <begin position="130"/>
        <end position="153"/>
    </location>
</feature>
<dbReference type="InterPro" id="IPR052372">
    <property type="entry name" value="YpjD/HemX"/>
</dbReference>
<keyword evidence="1" id="KW-0812">Transmembrane</keyword>
<dbReference type="PANTHER" id="PTHR38034">
    <property type="entry name" value="INNER MEMBRANE PROTEIN YPJD"/>
    <property type="match status" value="1"/>
</dbReference>
<dbReference type="AlphaFoldDB" id="A0A9D1IG62"/>
<evidence type="ECO:0000259" key="2">
    <source>
        <dbReference type="Pfam" id="PF01578"/>
    </source>
</evidence>
<feature type="transmembrane region" description="Helical" evidence="1">
    <location>
        <begin position="93"/>
        <end position="110"/>
    </location>
</feature>
<evidence type="ECO:0000313" key="4">
    <source>
        <dbReference type="Proteomes" id="UP000824083"/>
    </source>
</evidence>
<gene>
    <name evidence="3" type="primary">ccsA</name>
    <name evidence="3" type="ORF">IAC56_01060</name>
</gene>
<proteinExistence type="predicted"/>
<evidence type="ECO:0000313" key="3">
    <source>
        <dbReference type="EMBL" id="HIU36860.1"/>
    </source>
</evidence>
<name>A0A9D1IG62_9BURK</name>
<feature type="transmembrane region" description="Helical" evidence="1">
    <location>
        <begin position="220"/>
        <end position="239"/>
    </location>
</feature>
<keyword evidence="1" id="KW-0472">Membrane</keyword>
<dbReference type="Proteomes" id="UP000824083">
    <property type="component" value="Unassembled WGS sequence"/>
</dbReference>
<feature type="transmembrane region" description="Helical" evidence="1">
    <location>
        <begin position="246"/>
        <end position="267"/>
    </location>
</feature>
<dbReference type="InterPro" id="IPR002541">
    <property type="entry name" value="Cyt_c_assembly"/>
</dbReference>
<feature type="transmembrane region" description="Helical" evidence="1">
    <location>
        <begin position="63"/>
        <end position="86"/>
    </location>
</feature>
<accession>A0A9D1IG62</accession>
<dbReference type="GO" id="GO:0020037">
    <property type="term" value="F:heme binding"/>
    <property type="evidence" value="ECO:0007669"/>
    <property type="project" value="InterPro"/>
</dbReference>
<protein>
    <submittedName>
        <fullName evidence="3">Cytochrome c biogenesis protein CcsA</fullName>
    </submittedName>
</protein>
<dbReference type="PANTHER" id="PTHR38034:SF1">
    <property type="entry name" value="INNER MEMBRANE PROTEIN YPJD"/>
    <property type="match status" value="1"/>
</dbReference>
<reference evidence="3" key="2">
    <citation type="journal article" date="2021" name="PeerJ">
        <title>Extensive microbial diversity within the chicken gut microbiome revealed by metagenomics and culture.</title>
        <authorList>
            <person name="Gilroy R."/>
            <person name="Ravi A."/>
            <person name="Getino M."/>
            <person name="Pursley I."/>
            <person name="Horton D.L."/>
            <person name="Alikhan N.F."/>
            <person name="Baker D."/>
            <person name="Gharbi K."/>
            <person name="Hall N."/>
            <person name="Watson M."/>
            <person name="Adriaenssens E.M."/>
            <person name="Foster-Nyarko E."/>
            <person name="Jarju S."/>
            <person name="Secka A."/>
            <person name="Antonio M."/>
            <person name="Oren A."/>
            <person name="Chaudhuri R.R."/>
            <person name="La Ragione R."/>
            <person name="Hildebrand F."/>
            <person name="Pallen M.J."/>
        </authorList>
    </citation>
    <scope>NUCLEOTIDE SEQUENCE</scope>
    <source>
        <strain evidence="3">7463</strain>
    </source>
</reference>
<dbReference type="EMBL" id="DVMY01000023">
    <property type="protein sequence ID" value="HIU36860.1"/>
    <property type="molecule type" value="Genomic_DNA"/>
</dbReference>